<reference evidence="2" key="2">
    <citation type="journal article" date="2014" name="ISME J.">
        <title>Microbial stratification in low pH oxic and suboxic macroscopic growths along an acid mine drainage.</title>
        <authorList>
            <person name="Mendez-Garcia C."/>
            <person name="Mesa V."/>
            <person name="Sprenger R.R."/>
            <person name="Richter M."/>
            <person name="Diez M.S."/>
            <person name="Solano J."/>
            <person name="Bargiela R."/>
            <person name="Golyshina O.V."/>
            <person name="Manteca A."/>
            <person name="Ramos J.L."/>
            <person name="Gallego J.R."/>
            <person name="Llorente I."/>
            <person name="Martins Dos Santos V.A."/>
            <person name="Jensen O.N."/>
            <person name="Pelaez A.I."/>
            <person name="Sanchez J."/>
            <person name="Ferrer M."/>
        </authorList>
    </citation>
    <scope>NUCLEOTIDE SEQUENCE</scope>
</reference>
<comment type="caution">
    <text evidence="2">The sequence shown here is derived from an EMBL/GenBank/DDBJ whole genome shotgun (WGS) entry which is preliminary data.</text>
</comment>
<feature type="compositionally biased region" description="Basic and acidic residues" evidence="1">
    <location>
        <begin position="153"/>
        <end position="170"/>
    </location>
</feature>
<protein>
    <submittedName>
        <fullName evidence="2">Uncharacterized protein</fullName>
    </submittedName>
</protein>
<sequence>WEPSDAREVTRWFFRQIDAAGDNDDRAQLRRVVRLTKSFARSREGWSEKTGSGITLTRLVCDEFSNARGRDDEALRKTWQAIKTRLVKSRIVAHPVNAKNLADEGDEKVGFFLEKLSDALKDLEILDTNCTRREARGAWDATFDTTYFTRQPTPDKRLDVDESKADRRNDGGGVYG</sequence>
<proteinExistence type="predicted"/>
<feature type="non-terminal residue" evidence="2">
    <location>
        <position position="1"/>
    </location>
</feature>
<name>T0ZRE3_9ZZZZ</name>
<accession>T0ZRE3</accession>
<evidence type="ECO:0000256" key="1">
    <source>
        <dbReference type="SAM" id="MobiDB-lite"/>
    </source>
</evidence>
<dbReference type="EMBL" id="AUZZ01006202">
    <property type="protein sequence ID" value="EQD47047.1"/>
    <property type="molecule type" value="Genomic_DNA"/>
</dbReference>
<organism evidence="2">
    <name type="scientific">mine drainage metagenome</name>
    <dbReference type="NCBI Taxonomy" id="410659"/>
    <lineage>
        <taxon>unclassified sequences</taxon>
        <taxon>metagenomes</taxon>
        <taxon>ecological metagenomes</taxon>
    </lineage>
</organism>
<feature type="region of interest" description="Disordered" evidence="1">
    <location>
        <begin position="152"/>
        <end position="176"/>
    </location>
</feature>
<reference evidence="2" key="1">
    <citation type="submission" date="2013-08" db="EMBL/GenBank/DDBJ databases">
        <authorList>
            <person name="Mendez C."/>
            <person name="Richter M."/>
            <person name="Ferrer M."/>
            <person name="Sanchez J."/>
        </authorList>
    </citation>
    <scope>NUCLEOTIDE SEQUENCE</scope>
</reference>
<gene>
    <name evidence="2" type="ORF">B2A_08607</name>
</gene>
<dbReference type="AlphaFoldDB" id="T0ZRE3"/>
<evidence type="ECO:0000313" key="2">
    <source>
        <dbReference type="EMBL" id="EQD47047.1"/>
    </source>
</evidence>